<dbReference type="InterPro" id="IPR019391">
    <property type="entry name" value="Storkhead-box_WHD"/>
</dbReference>
<keyword evidence="16" id="KW-0067">ATP-binding</keyword>
<evidence type="ECO:0000259" key="31">
    <source>
        <dbReference type="Pfam" id="PF21123"/>
    </source>
</evidence>
<dbReference type="Gene3D" id="3.40.50.300">
    <property type="entry name" value="P-loop containing nucleotide triphosphate hydrolases"/>
    <property type="match status" value="2"/>
</dbReference>
<dbReference type="GO" id="GO:0005634">
    <property type="term" value="C:nucleus"/>
    <property type="evidence" value="ECO:0007669"/>
    <property type="project" value="UniProtKB-SubCell"/>
</dbReference>
<gene>
    <name evidence="32" type="ORF">EOD39_11647</name>
</gene>
<keyword evidence="9" id="KW-0540">Nuclease</keyword>
<evidence type="ECO:0000256" key="1">
    <source>
        <dbReference type="ARBA" id="ARBA00001966"/>
    </source>
</evidence>
<feature type="domain" description="DNA2 rift barrel" evidence="31">
    <location>
        <begin position="1804"/>
        <end position="1901"/>
    </location>
</feature>
<dbReference type="EMBL" id="SCEB01214206">
    <property type="protein sequence ID" value="RXM36602.1"/>
    <property type="molecule type" value="Genomic_DNA"/>
</dbReference>
<dbReference type="InterPro" id="IPR041679">
    <property type="entry name" value="DNA2/NAM7-like_C"/>
</dbReference>
<dbReference type="InterPro" id="IPR047187">
    <property type="entry name" value="SF1_C_Upf1"/>
</dbReference>
<keyword evidence="10" id="KW-0479">Metal-binding</keyword>
<evidence type="ECO:0000256" key="10">
    <source>
        <dbReference type="ARBA" id="ARBA00022723"/>
    </source>
</evidence>
<evidence type="ECO:0000256" key="15">
    <source>
        <dbReference type="ARBA" id="ARBA00022806"/>
    </source>
</evidence>
<name>A0A444UN25_ACIRT</name>
<dbReference type="InterPro" id="IPR040126">
    <property type="entry name" value="STOX1/2"/>
</dbReference>
<evidence type="ECO:0000256" key="25">
    <source>
        <dbReference type="ARBA" id="ARBA00047995"/>
    </source>
</evidence>
<dbReference type="GO" id="GO:0006357">
    <property type="term" value="P:regulation of transcription by RNA polymerase II"/>
    <property type="evidence" value="ECO:0007669"/>
    <property type="project" value="InterPro"/>
</dbReference>
<feature type="region of interest" description="Disordered" evidence="26">
    <location>
        <begin position="935"/>
        <end position="958"/>
    </location>
</feature>
<evidence type="ECO:0000259" key="28">
    <source>
        <dbReference type="Pfam" id="PF10264"/>
    </source>
</evidence>
<evidence type="ECO:0000256" key="4">
    <source>
        <dbReference type="ARBA" id="ARBA00007913"/>
    </source>
</evidence>
<dbReference type="InterPro" id="IPR014808">
    <property type="entry name" value="DNA_replication_fac_Dna2_N"/>
</dbReference>
<comment type="cofactor">
    <cofactor evidence="1">
        <name>[4Fe-4S] cluster</name>
        <dbReference type="ChEBI" id="CHEBI:49883"/>
    </cofactor>
</comment>
<evidence type="ECO:0000256" key="14">
    <source>
        <dbReference type="ARBA" id="ARBA00022801"/>
    </source>
</evidence>
<evidence type="ECO:0000256" key="5">
    <source>
        <dbReference type="ARBA" id="ARBA00012551"/>
    </source>
</evidence>
<evidence type="ECO:0000256" key="24">
    <source>
        <dbReference type="ARBA" id="ARBA00032548"/>
    </source>
</evidence>
<feature type="domain" description="DNA replication factor Dna2 N-terminal" evidence="27">
    <location>
        <begin position="1453"/>
        <end position="1573"/>
    </location>
</feature>
<feature type="region of interest" description="Disordered" evidence="26">
    <location>
        <begin position="772"/>
        <end position="809"/>
    </location>
</feature>
<dbReference type="GO" id="GO:0005524">
    <property type="term" value="F:ATP binding"/>
    <property type="evidence" value="ECO:0007669"/>
    <property type="project" value="UniProtKB-KW"/>
</dbReference>
<feature type="region of interest" description="Disordered" evidence="26">
    <location>
        <begin position="268"/>
        <end position="290"/>
    </location>
</feature>
<evidence type="ECO:0000256" key="17">
    <source>
        <dbReference type="ARBA" id="ARBA00023004"/>
    </source>
</evidence>
<dbReference type="GO" id="GO:0003678">
    <property type="term" value="F:DNA helicase activity"/>
    <property type="evidence" value="ECO:0007669"/>
    <property type="project" value="UniProtKB-EC"/>
</dbReference>
<keyword evidence="22" id="KW-0539">Nucleus</keyword>
<keyword evidence="8" id="KW-0235">DNA replication</keyword>
<dbReference type="CDD" id="cd22318">
    <property type="entry name" value="DNA2_N-like"/>
    <property type="match status" value="1"/>
</dbReference>
<comment type="similarity">
    <text evidence="4">Belongs to the DNA2/NAM7 helicase family.</text>
</comment>
<dbReference type="PANTHER" id="PTHR22437:SF1">
    <property type="entry name" value="STORKHEAD-BOX PROTEIN 1"/>
    <property type="match status" value="1"/>
</dbReference>
<evidence type="ECO:0000256" key="16">
    <source>
        <dbReference type="ARBA" id="ARBA00022840"/>
    </source>
</evidence>
<dbReference type="EC" id="3.6.4.12" evidence="5"/>
<feature type="region of interest" description="Disordered" evidence="26">
    <location>
        <begin position="502"/>
        <end position="551"/>
    </location>
</feature>
<sequence>MSQQQLQQRVQLSTASLAIVLCRDEESLSSGCGKLSNPNGYDVFADFKSQNLKSFWNKRLVKAVSEVYFQGWMENFVLLVQGKSNSLEVLRESWMRRALRSPKRFIIRAVGDVSAVHMAPISQSQFIPLSEVLCSVISDMNAGNVVVNQEALIEHLMKHHPGMSIPTQDILYSALGSLIKERKIYHTGEGYFIVTPQTYFITNSLMKDNQKWLIPEKDYPSPPSVTYLVSTETCADTINDFAPSVAHCKSCRCFSQTPAQSAQDLQSISEHNGKGQKCSKDTKPLVQHQSTSTAANYRPCEPLTARKDKVCKKFGLNLFRRNISKKEKHKKEYATYSGQFPPEEWPVRDEENLNNLPRDLEHEIIKRINPELTVDNLVRHTIMMKKIEEHRNVISKGTSTEMLATKHRHQSKSIARKVAAKTTKHKKKGHSTKEKQRVKNKLALHRTELGEVIVDGNPENHPEYLYGHLRPEIIEEVEFERQICDDAIVIETKNLYKKQIDNPFQGRPVRDAGAGKGLKGHKNREMKGSRTERADRSTQRSKSWDSSRTKVVADNEDIQTVDDRHCKGMKANGLHYDANLDLRPVKECLGDYGSNYPESSTLRIEDKYKLLQNNQPRRNLFTDEPQKDTRYKVVPDGCAAGSLNRRFMARQTGERRVVEQTIHSLPPQVTYHCDTAGMLPPWPRQTTGQRQPSSLLRQIKNKGARNQSGNSDHLPTTYQQFNNKQSGLIIKSTALQAESSPMGSEVFTDEDQTLYQQVIEDDDACSSLYLNEDSEELESSEDSQSGSVHYQQPYSNASDWHNTAAEDHSASTCENHPAVFGSCYQQEEARWHDSTNRHLANPESGSHIENMPMSQFIYEHLEEKERKVEEADLVDGSIFDFCQRSEADSDAETLHKSTDEGDNKSGHWNLDQQTAENQRKQIEQKLELINSTHSAISGQSTQGVPIPGDYSITGDSGIDSPRTRMSLASSNSVILEGLKQRSFLQNLENLHSKNNVICSQNSLLPLTPPDLGKNHTDMASFFRKKPGAFSKGDGVENVAPVSFGSNVDVKRMVFSVLGSSDKDKMITALPQSPVLTDDVFSVPETPDSQIKPSNFEKQGGVSPLSRNQHCRDFKSKKNLSGRGALFTNSTAQSHLRLSKVLNLDSVNKFKSQKRTVCSPEEVQKTKRLKITHVKKPALGTSHPSNESSDNFLGECLKIISDSPTEVKSSLNRSVLAKANNKTGRLNLQNTEFLRAEKTDGSPSKTRVGKENAPLKQISSHLLSKNLIKNTNSSRTNTSPGSCSASNEEKTVFTQIAEQKDSIRFDFCDKRPESKTQDHLPASSCTTVPKSVDKRDGVAGRILAFPDWEAGNAAAVPLDVLDEKPCLKGSADSELAEDEPGDMEACWFDDVMEQSDPEPEEKKPDLKKKKGVPDHAVLSRGLHNRYWVVSVKEVPGLRGYPEKHLSITASQCAEHTELCILQDDWESAPVKQGDIIHLEGECSSDSWVLHRDAGYLVLTPDLLISGTSIANSIRCMRRAVLSERFKAFDKGTKQMLVGTIVHEIFQKAAVSYGFAEDRLQELTSKTLLGPKYLGEIPGDGNLSKQDAASTVTVTEFLDIEENIWSPRFGLKGKMDLTAGVKIHRRSRNRQLVMPLELKTGKESNSIEHRSQVILYTLMSQERRTDPEAGFLVYLKTGHMYPVPGNHMDRRELLKLRNTMAYYLTNTLEHDEKQAPHLAPLPPVINDRNGCKFCSQMRNCALYSSAVERERGQLPPEDMQSLLNQESQHLKEMHFQYFSHWYLLCALESRTMERKGGRKNIWLLSAEEREKSGGCVGDVVRTGHVQAVSDTQYLHHFQSRSGVISESSLAVGDRVVVSDQQKKLIALSAGYITDVSRVRISCTLDRNLSKHPLDMVFRLDQDEGIGGMDTHLGNLSKLMENSSSRRVRILHACGFSVLVTSYTHSAVDNILLKLCKFQIGFLRLGRLQKVHPDIRSFTDEEICRRRSVQTLPQLEEVYNSELVVATTCMGVKHPIFSRRRFDFCIVDEASQISQLICLGPLFFADRFVLVGDHQQLPPIVQNTEASKIMSLSNKLVYEGRLECGSERTASGVVQLPGRSSLQLELTAGCAESSWLKETLEPNHPVCFLNTVEVPAPETAEQGGISNVTEAALVRCIVTMLLKAGCKASNIGVIAPYRQQVRAISAWLAGPGFSAVEVNTVDKYQGRDKSVIIVSFVRSNDGNLGELLKDWRRLNVAITRAKHKLIMLGCVPVLLRYAPLERLLRHMENEHMISF</sequence>
<feature type="domain" description="DNA replication factor Dna2 N-terminal" evidence="27">
    <location>
        <begin position="1583"/>
        <end position="1618"/>
    </location>
</feature>
<dbReference type="Proteomes" id="UP000289886">
    <property type="component" value="Unassembled WGS sequence"/>
</dbReference>
<dbReference type="SUPFAM" id="SSF52540">
    <property type="entry name" value="P-loop containing nucleoside triphosphate hydrolases"/>
    <property type="match status" value="1"/>
</dbReference>
<dbReference type="GO" id="GO:0051539">
    <property type="term" value="F:4 iron, 4 sulfur cluster binding"/>
    <property type="evidence" value="ECO:0007669"/>
    <property type="project" value="UniProtKB-KW"/>
</dbReference>
<evidence type="ECO:0000259" key="30">
    <source>
        <dbReference type="Pfam" id="PF13087"/>
    </source>
</evidence>
<evidence type="ECO:0000256" key="19">
    <source>
        <dbReference type="ARBA" id="ARBA00023125"/>
    </source>
</evidence>
<keyword evidence="13" id="KW-0227">DNA damage</keyword>
<protein>
    <recommendedName>
        <fullName evidence="6">DNA replication ATP-dependent helicase/nuclease DNA2</fullName>
        <ecNumber evidence="5">3.6.4.12</ecNumber>
    </recommendedName>
    <alternativeName>
        <fullName evidence="24">DNA replication ATP-dependent helicase-like homolog</fullName>
    </alternativeName>
</protein>
<feature type="domain" description="DNA2/NAM7 helicase helicase" evidence="29">
    <location>
        <begin position="1993"/>
        <end position="2059"/>
    </location>
</feature>
<keyword evidence="14" id="KW-0378">Hydrolase</keyword>
<dbReference type="GO" id="GO:0005739">
    <property type="term" value="C:mitochondrion"/>
    <property type="evidence" value="ECO:0007669"/>
    <property type="project" value="UniProtKB-SubCell"/>
</dbReference>
<dbReference type="Pfam" id="PF08696">
    <property type="entry name" value="Dna2"/>
    <property type="match status" value="2"/>
</dbReference>
<feature type="compositionally biased region" description="Polar residues" evidence="26">
    <location>
        <begin position="1086"/>
        <end position="1096"/>
    </location>
</feature>
<keyword evidence="11" id="KW-0547">Nucleotide-binding</keyword>
<evidence type="ECO:0000256" key="22">
    <source>
        <dbReference type="ARBA" id="ARBA00023242"/>
    </source>
</evidence>
<keyword evidence="20" id="KW-0496">Mitochondrion</keyword>
<dbReference type="InterPro" id="IPR011604">
    <property type="entry name" value="PDDEXK-like_dom_sf"/>
</dbReference>
<evidence type="ECO:0000256" key="23">
    <source>
        <dbReference type="ARBA" id="ARBA00023268"/>
    </source>
</evidence>
<comment type="catalytic activity">
    <reaction evidence="25">
        <text>ATP + H2O = ADP + phosphate + H(+)</text>
        <dbReference type="Rhea" id="RHEA:13065"/>
        <dbReference type="ChEBI" id="CHEBI:15377"/>
        <dbReference type="ChEBI" id="CHEBI:15378"/>
        <dbReference type="ChEBI" id="CHEBI:30616"/>
        <dbReference type="ChEBI" id="CHEBI:43474"/>
        <dbReference type="ChEBI" id="CHEBI:456216"/>
        <dbReference type="EC" id="3.6.4.12"/>
    </reaction>
</comment>
<dbReference type="Gene3D" id="3.90.320.10">
    <property type="match status" value="1"/>
</dbReference>
<evidence type="ECO:0000256" key="11">
    <source>
        <dbReference type="ARBA" id="ARBA00022741"/>
    </source>
</evidence>
<evidence type="ECO:0000256" key="7">
    <source>
        <dbReference type="ARBA" id="ARBA00022485"/>
    </source>
</evidence>
<dbReference type="InterPro" id="IPR048459">
    <property type="entry name" value="DNA2_Rift"/>
</dbReference>
<evidence type="ECO:0000256" key="12">
    <source>
        <dbReference type="ARBA" id="ARBA00022759"/>
    </source>
</evidence>
<evidence type="ECO:0000256" key="3">
    <source>
        <dbReference type="ARBA" id="ARBA00004173"/>
    </source>
</evidence>
<evidence type="ECO:0000256" key="20">
    <source>
        <dbReference type="ARBA" id="ARBA00023128"/>
    </source>
</evidence>
<feature type="compositionally biased region" description="Basic and acidic residues" evidence="26">
    <location>
        <begin position="523"/>
        <end position="551"/>
    </location>
</feature>
<feature type="region of interest" description="Disordered" evidence="26">
    <location>
        <begin position="887"/>
        <end position="909"/>
    </location>
</feature>
<feature type="domain" description="Winged helix Storkhead-box1" evidence="28">
    <location>
        <begin position="118"/>
        <end position="196"/>
    </location>
</feature>
<evidence type="ECO:0000256" key="6">
    <source>
        <dbReference type="ARBA" id="ARBA00021516"/>
    </source>
</evidence>
<feature type="compositionally biased region" description="Acidic residues" evidence="26">
    <location>
        <begin position="772"/>
        <end position="781"/>
    </location>
</feature>
<evidence type="ECO:0000313" key="33">
    <source>
        <dbReference type="Proteomes" id="UP000289886"/>
    </source>
</evidence>
<dbReference type="Pfam" id="PF10264">
    <property type="entry name" value="WHD_Storkhead"/>
    <property type="match status" value="1"/>
</dbReference>
<feature type="region of interest" description="Disordered" evidence="26">
    <location>
        <begin position="1269"/>
        <end position="1288"/>
    </location>
</feature>
<feature type="domain" description="DNA2/NAM7 helicase-like C-terminal" evidence="30">
    <location>
        <begin position="2064"/>
        <end position="2247"/>
    </location>
</feature>
<evidence type="ECO:0000256" key="21">
    <source>
        <dbReference type="ARBA" id="ARBA00023204"/>
    </source>
</evidence>
<evidence type="ECO:0000259" key="29">
    <source>
        <dbReference type="Pfam" id="PF13086"/>
    </source>
</evidence>
<accession>A0A444UN25</accession>
<dbReference type="FunFam" id="3.40.50.300:FF:000789">
    <property type="entry name" value="DNA replication ATP-dependent helicase/nuclease DNA2"/>
    <property type="match status" value="1"/>
</dbReference>
<feature type="region of interest" description="Disordered" evidence="26">
    <location>
        <begin position="404"/>
        <end position="439"/>
    </location>
</feature>
<dbReference type="SMR" id="A0A444UN25"/>
<keyword evidence="15 32" id="KW-0347">Helicase</keyword>
<keyword evidence="7" id="KW-0004">4Fe-4S</keyword>
<dbReference type="PANTHER" id="PTHR22437">
    <property type="entry name" value="WINGED HELIX DOMAIN-CONTAINING PROTEIN"/>
    <property type="match status" value="1"/>
</dbReference>
<evidence type="ECO:0000256" key="9">
    <source>
        <dbReference type="ARBA" id="ARBA00022722"/>
    </source>
</evidence>
<dbReference type="Pfam" id="PF21123">
    <property type="entry name" value="Dna2_Rift"/>
    <property type="match status" value="1"/>
</dbReference>
<dbReference type="Pfam" id="PF13087">
    <property type="entry name" value="AAA_12"/>
    <property type="match status" value="1"/>
</dbReference>
<dbReference type="Pfam" id="PF13086">
    <property type="entry name" value="AAA_11"/>
    <property type="match status" value="1"/>
</dbReference>
<keyword evidence="33" id="KW-1185">Reference proteome</keyword>
<comment type="subcellular location">
    <subcellularLocation>
        <location evidence="3">Mitochondrion</location>
    </subcellularLocation>
    <subcellularLocation>
        <location evidence="2">Nucleus</location>
    </subcellularLocation>
</comment>
<evidence type="ECO:0000256" key="8">
    <source>
        <dbReference type="ARBA" id="ARBA00022705"/>
    </source>
</evidence>
<keyword evidence="21" id="KW-0234">DNA repair</keyword>
<keyword evidence="18" id="KW-0411">Iron-sulfur</keyword>
<dbReference type="GO" id="GO:0016787">
    <property type="term" value="F:hydrolase activity"/>
    <property type="evidence" value="ECO:0007669"/>
    <property type="project" value="UniProtKB-KW"/>
</dbReference>
<evidence type="ECO:0000259" key="27">
    <source>
        <dbReference type="Pfam" id="PF08696"/>
    </source>
</evidence>
<evidence type="ECO:0000256" key="26">
    <source>
        <dbReference type="SAM" id="MobiDB-lite"/>
    </source>
</evidence>
<feature type="compositionally biased region" description="Basic residues" evidence="26">
    <location>
        <begin position="405"/>
        <end position="430"/>
    </location>
</feature>
<evidence type="ECO:0000313" key="32">
    <source>
        <dbReference type="EMBL" id="RXM36602.1"/>
    </source>
</evidence>
<keyword evidence="23" id="KW-0511">Multifunctional enzyme</keyword>
<evidence type="ECO:0000256" key="13">
    <source>
        <dbReference type="ARBA" id="ARBA00022763"/>
    </source>
</evidence>
<organism evidence="32 33">
    <name type="scientific">Acipenser ruthenus</name>
    <name type="common">Sterlet sturgeon</name>
    <dbReference type="NCBI Taxonomy" id="7906"/>
    <lineage>
        <taxon>Eukaryota</taxon>
        <taxon>Metazoa</taxon>
        <taxon>Chordata</taxon>
        <taxon>Craniata</taxon>
        <taxon>Vertebrata</taxon>
        <taxon>Euteleostomi</taxon>
        <taxon>Actinopterygii</taxon>
        <taxon>Chondrostei</taxon>
        <taxon>Acipenseriformes</taxon>
        <taxon>Acipenseridae</taxon>
        <taxon>Acipenser</taxon>
    </lineage>
</organism>
<dbReference type="InterPro" id="IPR041677">
    <property type="entry name" value="DNA2/NAM7_AAA_11"/>
</dbReference>
<dbReference type="GO" id="GO:0046872">
    <property type="term" value="F:metal ion binding"/>
    <property type="evidence" value="ECO:0007669"/>
    <property type="project" value="UniProtKB-KW"/>
</dbReference>
<feature type="compositionally biased region" description="Basic and acidic residues" evidence="26">
    <location>
        <begin position="887"/>
        <end position="905"/>
    </location>
</feature>
<dbReference type="InterPro" id="IPR027417">
    <property type="entry name" value="P-loop_NTPase"/>
</dbReference>
<dbReference type="GO" id="GO:0006281">
    <property type="term" value="P:DNA repair"/>
    <property type="evidence" value="ECO:0007669"/>
    <property type="project" value="UniProtKB-KW"/>
</dbReference>
<feature type="compositionally biased region" description="Polar residues" evidence="26">
    <location>
        <begin position="788"/>
        <end position="801"/>
    </location>
</feature>
<dbReference type="GO" id="GO:0006260">
    <property type="term" value="P:DNA replication"/>
    <property type="evidence" value="ECO:0007669"/>
    <property type="project" value="UniProtKB-KW"/>
</dbReference>
<evidence type="ECO:0000256" key="2">
    <source>
        <dbReference type="ARBA" id="ARBA00004123"/>
    </source>
</evidence>
<keyword evidence="19" id="KW-0238">DNA-binding</keyword>
<evidence type="ECO:0000256" key="18">
    <source>
        <dbReference type="ARBA" id="ARBA00023014"/>
    </source>
</evidence>
<keyword evidence="12" id="KW-0255">Endonuclease</keyword>
<proteinExistence type="inferred from homology"/>
<feature type="region of interest" description="Disordered" evidence="26">
    <location>
        <begin position="1085"/>
        <end position="1108"/>
    </location>
</feature>
<reference evidence="32 33" key="1">
    <citation type="submission" date="2019-01" db="EMBL/GenBank/DDBJ databases">
        <title>Draft Genome and Complete Hox-Cluster Characterization of the Sterlet Sturgeon (Acipenser ruthenus).</title>
        <authorList>
            <person name="Wei Q."/>
        </authorList>
    </citation>
    <scope>NUCLEOTIDE SEQUENCE [LARGE SCALE GENOMIC DNA]</scope>
    <source>
        <strain evidence="32">WHYD16114868_AA</strain>
        <tissue evidence="32">Blood</tissue>
    </source>
</reference>
<comment type="caution">
    <text evidence="32">The sequence shown here is derived from an EMBL/GenBank/DDBJ whole genome shotgun (WGS) entry which is preliminary data.</text>
</comment>
<dbReference type="GO" id="GO:0000977">
    <property type="term" value="F:RNA polymerase II transcription regulatory region sequence-specific DNA binding"/>
    <property type="evidence" value="ECO:0007669"/>
    <property type="project" value="TreeGrafter"/>
</dbReference>
<dbReference type="GO" id="GO:0004519">
    <property type="term" value="F:endonuclease activity"/>
    <property type="evidence" value="ECO:0007669"/>
    <property type="project" value="UniProtKB-KW"/>
</dbReference>
<keyword evidence="17" id="KW-0408">Iron</keyword>
<dbReference type="CDD" id="cd18808">
    <property type="entry name" value="SF1_C_Upf1"/>
    <property type="match status" value="1"/>
</dbReference>